<comment type="subcellular location">
    <subcellularLocation>
        <location evidence="1">Cell membrane</location>
        <topology evidence="1">Multi-pass membrane protein</topology>
    </subcellularLocation>
</comment>
<accession>A0A2A4XAG2</accession>
<evidence type="ECO:0000256" key="2">
    <source>
        <dbReference type="ARBA" id="ARBA00022475"/>
    </source>
</evidence>
<feature type="transmembrane region" description="Helical" evidence="7">
    <location>
        <begin position="364"/>
        <end position="384"/>
    </location>
</feature>
<evidence type="ECO:0000313" key="11">
    <source>
        <dbReference type="Proteomes" id="UP000218767"/>
    </source>
</evidence>
<dbReference type="PANTHER" id="PTHR30572">
    <property type="entry name" value="MEMBRANE COMPONENT OF TRANSPORTER-RELATED"/>
    <property type="match status" value="1"/>
</dbReference>
<evidence type="ECO:0000259" key="9">
    <source>
        <dbReference type="Pfam" id="PF12704"/>
    </source>
</evidence>
<dbReference type="Pfam" id="PF12704">
    <property type="entry name" value="MacB_PCD"/>
    <property type="match status" value="1"/>
</dbReference>
<evidence type="ECO:0000256" key="7">
    <source>
        <dbReference type="SAM" id="Phobius"/>
    </source>
</evidence>
<comment type="similarity">
    <text evidence="6">Belongs to the ABC-4 integral membrane protein family.</text>
</comment>
<feature type="transmembrane region" description="Helical" evidence="7">
    <location>
        <begin position="280"/>
        <end position="304"/>
    </location>
</feature>
<evidence type="ECO:0000256" key="6">
    <source>
        <dbReference type="ARBA" id="ARBA00038076"/>
    </source>
</evidence>
<keyword evidence="4 7" id="KW-1133">Transmembrane helix</keyword>
<dbReference type="GO" id="GO:0051301">
    <property type="term" value="P:cell division"/>
    <property type="evidence" value="ECO:0007669"/>
    <property type="project" value="UniProtKB-KW"/>
</dbReference>
<gene>
    <name evidence="10" type="ORF">COB20_04560</name>
</gene>
<reference evidence="11" key="1">
    <citation type="submission" date="2017-08" db="EMBL/GenBank/DDBJ databases">
        <title>A dynamic microbial community with high functional redundancy inhabits the cold, oxic subseafloor aquifer.</title>
        <authorList>
            <person name="Tully B.J."/>
            <person name="Wheat C.G."/>
            <person name="Glazer B.T."/>
            <person name="Huber J.A."/>
        </authorList>
    </citation>
    <scope>NUCLEOTIDE SEQUENCE [LARGE SCALE GENOMIC DNA]</scope>
</reference>
<feature type="domain" description="ABC3 transporter permease C-terminal" evidence="8">
    <location>
        <begin position="283"/>
        <end position="395"/>
    </location>
</feature>
<evidence type="ECO:0000256" key="4">
    <source>
        <dbReference type="ARBA" id="ARBA00022989"/>
    </source>
</evidence>
<dbReference type="GO" id="GO:0005886">
    <property type="term" value="C:plasma membrane"/>
    <property type="evidence" value="ECO:0007669"/>
    <property type="project" value="UniProtKB-SubCell"/>
</dbReference>
<dbReference type="InterPro" id="IPR050250">
    <property type="entry name" value="Macrolide_Exporter_MacB"/>
</dbReference>
<evidence type="ECO:0000313" key="10">
    <source>
        <dbReference type="EMBL" id="PCI79560.1"/>
    </source>
</evidence>
<dbReference type="Proteomes" id="UP000218767">
    <property type="component" value="Unassembled WGS sequence"/>
</dbReference>
<comment type="caution">
    <text evidence="10">The sequence shown here is derived from an EMBL/GenBank/DDBJ whole genome shotgun (WGS) entry which is preliminary data.</text>
</comment>
<evidence type="ECO:0000259" key="8">
    <source>
        <dbReference type="Pfam" id="PF02687"/>
    </source>
</evidence>
<keyword evidence="2" id="KW-1003">Cell membrane</keyword>
<proteinExistence type="inferred from homology"/>
<keyword evidence="10" id="KW-0131">Cell cycle</keyword>
<dbReference type="GO" id="GO:0022857">
    <property type="term" value="F:transmembrane transporter activity"/>
    <property type="evidence" value="ECO:0007669"/>
    <property type="project" value="TreeGrafter"/>
</dbReference>
<dbReference type="InterPro" id="IPR025857">
    <property type="entry name" value="MacB_PCD"/>
</dbReference>
<dbReference type="EMBL" id="NVUL01000016">
    <property type="protein sequence ID" value="PCI79560.1"/>
    <property type="molecule type" value="Genomic_DNA"/>
</dbReference>
<dbReference type="InterPro" id="IPR003838">
    <property type="entry name" value="ABC3_permease_C"/>
</dbReference>
<protein>
    <submittedName>
        <fullName evidence="10">Cell division protein FtsX</fullName>
    </submittedName>
</protein>
<sequence length="402" mass="44011">MEIGPILRALTRNKLGVVLIALQIAFTMTVMVNAVFIINERSKAMARPSGLDEPNMFYLRSTGFGDQFNSEVTEQDDLDLLRNTPGIIDATPINAIPVSGGGSSTALRLEDDPTLPAIPAAVYYTDDHALNTMDLNLIAGENFTSNDVLYQRTSESRNFGKAVVSQTLAETLFPGEGLNAVGRTFYNGDNPVQIAGIIERLQSPWPNSSFVEQAMIVPLNFISGTSTYLIRTEPGERDRLMVETEETLASNNPNRIIRDLMSMNETREESYRLDSAMATILSVVIVTLVFITSMGIVGLAVFGINRRRKQIGTRRALGATQGEILRYFMLENFFISGVGVTLGAVFTIGFSIMLSSLFESPTMSWYYTPLGMVILILIGQIAVLGPSTRAARIQPAIATRSI</sequence>
<keyword evidence="10" id="KW-0132">Cell division</keyword>
<keyword evidence="5 7" id="KW-0472">Membrane</keyword>
<feature type="domain" description="MacB-like periplasmic core" evidence="9">
    <location>
        <begin position="32"/>
        <end position="237"/>
    </location>
</feature>
<name>A0A2A4XAG2_9GAMM</name>
<dbReference type="Pfam" id="PF02687">
    <property type="entry name" value="FtsX"/>
    <property type="match status" value="1"/>
</dbReference>
<evidence type="ECO:0000256" key="5">
    <source>
        <dbReference type="ARBA" id="ARBA00023136"/>
    </source>
</evidence>
<keyword evidence="3 7" id="KW-0812">Transmembrane</keyword>
<organism evidence="10 11">
    <name type="scientific">SAR86 cluster bacterium</name>
    <dbReference type="NCBI Taxonomy" id="2030880"/>
    <lineage>
        <taxon>Bacteria</taxon>
        <taxon>Pseudomonadati</taxon>
        <taxon>Pseudomonadota</taxon>
        <taxon>Gammaproteobacteria</taxon>
        <taxon>SAR86 cluster</taxon>
    </lineage>
</organism>
<evidence type="ECO:0000256" key="3">
    <source>
        <dbReference type="ARBA" id="ARBA00022692"/>
    </source>
</evidence>
<feature type="transmembrane region" description="Helical" evidence="7">
    <location>
        <begin position="15"/>
        <end position="38"/>
    </location>
</feature>
<feature type="transmembrane region" description="Helical" evidence="7">
    <location>
        <begin position="333"/>
        <end position="358"/>
    </location>
</feature>
<evidence type="ECO:0000256" key="1">
    <source>
        <dbReference type="ARBA" id="ARBA00004651"/>
    </source>
</evidence>
<dbReference type="PANTHER" id="PTHR30572:SF4">
    <property type="entry name" value="ABC TRANSPORTER PERMEASE YTRF"/>
    <property type="match status" value="1"/>
</dbReference>
<dbReference type="AlphaFoldDB" id="A0A2A4XAG2"/>